<keyword evidence="2" id="KW-1185">Reference proteome</keyword>
<gene>
    <name evidence="1" type="ORF">QAD02_014030</name>
</gene>
<protein>
    <submittedName>
        <fullName evidence="1">Uncharacterized protein</fullName>
    </submittedName>
</protein>
<name>A0ACC2P553_9HYME</name>
<accession>A0ACC2P553</accession>
<dbReference type="Proteomes" id="UP001239111">
    <property type="component" value="Chromosome 2"/>
</dbReference>
<dbReference type="EMBL" id="CM056742">
    <property type="protein sequence ID" value="KAJ8678243.1"/>
    <property type="molecule type" value="Genomic_DNA"/>
</dbReference>
<organism evidence="1 2">
    <name type="scientific">Eretmocerus hayati</name>
    <dbReference type="NCBI Taxonomy" id="131215"/>
    <lineage>
        <taxon>Eukaryota</taxon>
        <taxon>Metazoa</taxon>
        <taxon>Ecdysozoa</taxon>
        <taxon>Arthropoda</taxon>
        <taxon>Hexapoda</taxon>
        <taxon>Insecta</taxon>
        <taxon>Pterygota</taxon>
        <taxon>Neoptera</taxon>
        <taxon>Endopterygota</taxon>
        <taxon>Hymenoptera</taxon>
        <taxon>Apocrita</taxon>
        <taxon>Proctotrupomorpha</taxon>
        <taxon>Chalcidoidea</taxon>
        <taxon>Aphelinidae</taxon>
        <taxon>Aphelininae</taxon>
        <taxon>Eretmocerus</taxon>
    </lineage>
</organism>
<evidence type="ECO:0000313" key="1">
    <source>
        <dbReference type="EMBL" id="KAJ8678243.1"/>
    </source>
</evidence>
<sequence length="134" mass="14969">MASRSSRQGLREIQMIDKLVGKENYRSWSIAMTAYLQHEELWDTIVAPTNGNLSTDEEKLTKARCKIILAVDPVAMWRLVDSGVAPKLLIGCSGAEFSICNISASNMKMTHHADDVLCKYVLLRKAVNTVWNSV</sequence>
<comment type="caution">
    <text evidence="1">The sequence shown here is derived from an EMBL/GenBank/DDBJ whole genome shotgun (WGS) entry which is preliminary data.</text>
</comment>
<proteinExistence type="predicted"/>
<evidence type="ECO:0000313" key="2">
    <source>
        <dbReference type="Proteomes" id="UP001239111"/>
    </source>
</evidence>
<reference evidence="1" key="1">
    <citation type="submission" date="2023-04" db="EMBL/GenBank/DDBJ databases">
        <title>A chromosome-level genome assembly of the parasitoid wasp Eretmocerus hayati.</title>
        <authorList>
            <person name="Zhong Y."/>
            <person name="Liu S."/>
            <person name="Liu Y."/>
        </authorList>
    </citation>
    <scope>NUCLEOTIDE SEQUENCE</scope>
    <source>
        <strain evidence="1">ZJU_SS_LIU_2023</strain>
    </source>
</reference>